<sequence>MRDHKRITEMEQQVAEIAKTLAVMQSSNSMLIKSMEENTRAVRDLSGWKPEMMKTVDDIHDEMGKL</sequence>
<dbReference type="EMBL" id="GBRH01243117">
    <property type="protein sequence ID" value="JAD54778.1"/>
    <property type="molecule type" value="Transcribed_RNA"/>
</dbReference>
<name>A0A0A9AY15_ARUDO</name>
<dbReference type="AlphaFoldDB" id="A0A0A9AY15"/>
<evidence type="ECO:0000313" key="1">
    <source>
        <dbReference type="EMBL" id="JAD54778.1"/>
    </source>
</evidence>
<organism evidence="1">
    <name type="scientific">Arundo donax</name>
    <name type="common">Giant reed</name>
    <name type="synonym">Donax arundinaceus</name>
    <dbReference type="NCBI Taxonomy" id="35708"/>
    <lineage>
        <taxon>Eukaryota</taxon>
        <taxon>Viridiplantae</taxon>
        <taxon>Streptophyta</taxon>
        <taxon>Embryophyta</taxon>
        <taxon>Tracheophyta</taxon>
        <taxon>Spermatophyta</taxon>
        <taxon>Magnoliopsida</taxon>
        <taxon>Liliopsida</taxon>
        <taxon>Poales</taxon>
        <taxon>Poaceae</taxon>
        <taxon>PACMAD clade</taxon>
        <taxon>Arundinoideae</taxon>
        <taxon>Arundineae</taxon>
        <taxon>Arundo</taxon>
    </lineage>
</organism>
<proteinExistence type="predicted"/>
<accession>A0A0A9AY15</accession>
<reference evidence="1" key="2">
    <citation type="journal article" date="2015" name="Data Brief">
        <title>Shoot transcriptome of the giant reed, Arundo donax.</title>
        <authorList>
            <person name="Barrero R.A."/>
            <person name="Guerrero F.D."/>
            <person name="Moolhuijzen P."/>
            <person name="Goolsby J.A."/>
            <person name="Tidwell J."/>
            <person name="Bellgard S.E."/>
            <person name="Bellgard M.I."/>
        </authorList>
    </citation>
    <scope>NUCLEOTIDE SEQUENCE</scope>
    <source>
        <tissue evidence="1">Shoot tissue taken approximately 20 cm above the soil surface</tissue>
    </source>
</reference>
<protein>
    <submittedName>
        <fullName evidence="1">Uncharacterized protein</fullName>
    </submittedName>
</protein>
<reference evidence="1" key="1">
    <citation type="submission" date="2014-09" db="EMBL/GenBank/DDBJ databases">
        <authorList>
            <person name="Magalhaes I.L.F."/>
            <person name="Oliveira U."/>
            <person name="Santos F.R."/>
            <person name="Vidigal T.H.D.A."/>
            <person name="Brescovit A.D."/>
            <person name="Santos A.J."/>
        </authorList>
    </citation>
    <scope>NUCLEOTIDE SEQUENCE</scope>
    <source>
        <tissue evidence="1">Shoot tissue taken approximately 20 cm above the soil surface</tissue>
    </source>
</reference>